<sequence>MAGVTKVEIKESVEELHELLLKQKTTSSRERIQALYLLKMGQVKTIQDVGVVLGRGRVTVQRWLKAYTQSGITGLLVTKKSTGRPPIIKSEAKEQLLKELEQPEGFKSYEEIRTWLKAVEGIEASYKVVHDTVRYRMKAKLKVPRAVGIKHNSEAESEFKKNCHNT</sequence>
<keyword evidence="2" id="KW-1185">Reference proteome</keyword>
<proteinExistence type="predicted"/>
<organism evidence="1 2">
    <name type="scientific">Trichormus variabilis N2B</name>
    <dbReference type="NCBI Taxonomy" id="2681315"/>
    <lineage>
        <taxon>Bacteria</taxon>
        <taxon>Bacillati</taxon>
        <taxon>Cyanobacteriota</taxon>
        <taxon>Cyanophyceae</taxon>
        <taxon>Nostocales</taxon>
        <taxon>Nostocaceae</taxon>
        <taxon>Trichormus</taxon>
    </lineage>
</organism>
<keyword evidence="1" id="KW-0614">Plasmid</keyword>
<accession>A0ABR6SI67</accession>
<dbReference type="EMBL" id="JACKZP010000304">
    <property type="protein sequence ID" value="MBC1305921.1"/>
    <property type="molecule type" value="Genomic_DNA"/>
</dbReference>
<gene>
    <name evidence="1" type="ORF">GNE12_29025</name>
</gene>
<dbReference type="GeneID" id="58727362"/>
<evidence type="ECO:0000313" key="2">
    <source>
        <dbReference type="Proteomes" id="UP000570851"/>
    </source>
</evidence>
<protein>
    <submittedName>
        <fullName evidence="1">Helix-turn-helix domain-containing protein</fullName>
    </submittedName>
</protein>
<geneLocation type="plasmid" evidence="1">
    <name>pN2B-C</name>
</geneLocation>
<evidence type="ECO:0000313" key="1">
    <source>
        <dbReference type="EMBL" id="MBC1305921.1"/>
    </source>
</evidence>
<dbReference type="RefSeq" id="WP_011316813.1">
    <property type="nucleotide sequence ID" value="NZ_JACKZP010000304.1"/>
</dbReference>
<dbReference type="InterPro" id="IPR009057">
    <property type="entry name" value="Homeodomain-like_sf"/>
</dbReference>
<dbReference type="SUPFAM" id="SSF46689">
    <property type="entry name" value="Homeodomain-like"/>
    <property type="match status" value="1"/>
</dbReference>
<name>A0ABR6SI67_ANAVA</name>
<dbReference type="Proteomes" id="UP000570851">
    <property type="component" value="Unassembled WGS sequence"/>
</dbReference>
<comment type="caution">
    <text evidence="1">The sequence shown here is derived from an EMBL/GenBank/DDBJ whole genome shotgun (WGS) entry which is preliminary data.</text>
</comment>
<dbReference type="Pfam" id="PF13565">
    <property type="entry name" value="HTH_32"/>
    <property type="match status" value="1"/>
</dbReference>
<reference evidence="1 2" key="1">
    <citation type="submission" date="2019-11" db="EMBL/GenBank/DDBJ databases">
        <title>Comparison of genomes from free-living endosymbiotic cyanobacteria isolated from Azolla.</title>
        <authorList>
            <person name="Thiel T."/>
            <person name="Pratte B."/>
        </authorList>
    </citation>
    <scope>NUCLEOTIDE SEQUENCE [LARGE SCALE GENOMIC DNA]</scope>
    <source>
        <strain evidence="1 2">N2B</strain>
        <plasmid evidence="1">pN2B-C</plasmid>
    </source>
</reference>